<organism evidence="3 4">
    <name type="scientific">Russula ochroleuca</name>
    <dbReference type="NCBI Taxonomy" id="152965"/>
    <lineage>
        <taxon>Eukaryota</taxon>
        <taxon>Fungi</taxon>
        <taxon>Dikarya</taxon>
        <taxon>Basidiomycota</taxon>
        <taxon>Agaricomycotina</taxon>
        <taxon>Agaricomycetes</taxon>
        <taxon>Russulales</taxon>
        <taxon>Russulaceae</taxon>
        <taxon>Russula</taxon>
    </lineage>
</organism>
<dbReference type="AlphaFoldDB" id="A0A9P5N4E7"/>
<evidence type="ECO:0008006" key="5">
    <source>
        <dbReference type="Google" id="ProtNLM"/>
    </source>
</evidence>
<proteinExistence type="predicted"/>
<feature type="compositionally biased region" description="Basic and acidic residues" evidence="1">
    <location>
        <begin position="67"/>
        <end position="78"/>
    </location>
</feature>
<sequence>MTSYLFVPVFTMATAVVVPVVPVQPPAVQLVIPVARFTRVTPTATLFWPNPQCRMSNRQTSFMPTTAEHRFSQDKRYR</sequence>
<dbReference type="Proteomes" id="UP000759537">
    <property type="component" value="Unassembled WGS sequence"/>
</dbReference>
<accession>A0A9P5N4E7</accession>
<evidence type="ECO:0000313" key="4">
    <source>
        <dbReference type="Proteomes" id="UP000759537"/>
    </source>
</evidence>
<gene>
    <name evidence="3" type="ORF">DFH94DRAFT_709273</name>
</gene>
<evidence type="ECO:0000256" key="2">
    <source>
        <dbReference type="SAM" id="SignalP"/>
    </source>
</evidence>
<keyword evidence="4" id="KW-1185">Reference proteome</keyword>
<feature type="region of interest" description="Disordered" evidence="1">
    <location>
        <begin position="58"/>
        <end position="78"/>
    </location>
</feature>
<comment type="caution">
    <text evidence="3">The sequence shown here is derived from an EMBL/GenBank/DDBJ whole genome shotgun (WGS) entry which is preliminary data.</text>
</comment>
<dbReference type="EMBL" id="WHVB01000002">
    <property type="protein sequence ID" value="KAF8485962.1"/>
    <property type="molecule type" value="Genomic_DNA"/>
</dbReference>
<keyword evidence="2" id="KW-0732">Signal</keyword>
<evidence type="ECO:0000313" key="3">
    <source>
        <dbReference type="EMBL" id="KAF8485962.1"/>
    </source>
</evidence>
<evidence type="ECO:0000256" key="1">
    <source>
        <dbReference type="SAM" id="MobiDB-lite"/>
    </source>
</evidence>
<feature type="chain" id="PRO_5040463076" description="Secreted protein" evidence="2">
    <location>
        <begin position="16"/>
        <end position="78"/>
    </location>
</feature>
<feature type="signal peptide" evidence="2">
    <location>
        <begin position="1"/>
        <end position="15"/>
    </location>
</feature>
<name>A0A9P5N4E7_9AGAM</name>
<reference evidence="3" key="1">
    <citation type="submission" date="2019-10" db="EMBL/GenBank/DDBJ databases">
        <authorList>
            <consortium name="DOE Joint Genome Institute"/>
            <person name="Kuo A."/>
            <person name="Miyauchi S."/>
            <person name="Kiss E."/>
            <person name="Drula E."/>
            <person name="Kohler A."/>
            <person name="Sanchez-Garcia M."/>
            <person name="Andreopoulos B."/>
            <person name="Barry K.W."/>
            <person name="Bonito G."/>
            <person name="Buee M."/>
            <person name="Carver A."/>
            <person name="Chen C."/>
            <person name="Cichocki N."/>
            <person name="Clum A."/>
            <person name="Culley D."/>
            <person name="Crous P.W."/>
            <person name="Fauchery L."/>
            <person name="Girlanda M."/>
            <person name="Hayes R."/>
            <person name="Keri Z."/>
            <person name="LaButti K."/>
            <person name="Lipzen A."/>
            <person name="Lombard V."/>
            <person name="Magnuson J."/>
            <person name="Maillard F."/>
            <person name="Morin E."/>
            <person name="Murat C."/>
            <person name="Nolan M."/>
            <person name="Ohm R."/>
            <person name="Pangilinan J."/>
            <person name="Pereira M."/>
            <person name="Perotto S."/>
            <person name="Peter M."/>
            <person name="Riley R."/>
            <person name="Sitrit Y."/>
            <person name="Stielow B."/>
            <person name="Szollosi G."/>
            <person name="Zifcakova L."/>
            <person name="Stursova M."/>
            <person name="Spatafora J.W."/>
            <person name="Tedersoo L."/>
            <person name="Vaario L.-M."/>
            <person name="Yamada A."/>
            <person name="Yan M."/>
            <person name="Wang P."/>
            <person name="Xu J."/>
            <person name="Bruns T."/>
            <person name="Baldrian P."/>
            <person name="Vilgalys R."/>
            <person name="Henrissat B."/>
            <person name="Grigoriev I.V."/>
            <person name="Hibbett D."/>
            <person name="Nagy L.G."/>
            <person name="Martin F.M."/>
        </authorList>
    </citation>
    <scope>NUCLEOTIDE SEQUENCE</scope>
    <source>
        <strain evidence="3">Prilba</strain>
    </source>
</reference>
<reference evidence="3" key="2">
    <citation type="journal article" date="2020" name="Nat. Commun.">
        <title>Large-scale genome sequencing of mycorrhizal fungi provides insights into the early evolution of symbiotic traits.</title>
        <authorList>
            <person name="Miyauchi S."/>
            <person name="Kiss E."/>
            <person name="Kuo A."/>
            <person name="Drula E."/>
            <person name="Kohler A."/>
            <person name="Sanchez-Garcia M."/>
            <person name="Morin E."/>
            <person name="Andreopoulos B."/>
            <person name="Barry K.W."/>
            <person name="Bonito G."/>
            <person name="Buee M."/>
            <person name="Carver A."/>
            <person name="Chen C."/>
            <person name="Cichocki N."/>
            <person name="Clum A."/>
            <person name="Culley D."/>
            <person name="Crous P.W."/>
            <person name="Fauchery L."/>
            <person name="Girlanda M."/>
            <person name="Hayes R.D."/>
            <person name="Keri Z."/>
            <person name="LaButti K."/>
            <person name="Lipzen A."/>
            <person name="Lombard V."/>
            <person name="Magnuson J."/>
            <person name="Maillard F."/>
            <person name="Murat C."/>
            <person name="Nolan M."/>
            <person name="Ohm R.A."/>
            <person name="Pangilinan J."/>
            <person name="Pereira M.F."/>
            <person name="Perotto S."/>
            <person name="Peter M."/>
            <person name="Pfister S."/>
            <person name="Riley R."/>
            <person name="Sitrit Y."/>
            <person name="Stielow J.B."/>
            <person name="Szollosi G."/>
            <person name="Zifcakova L."/>
            <person name="Stursova M."/>
            <person name="Spatafora J.W."/>
            <person name="Tedersoo L."/>
            <person name="Vaario L.M."/>
            <person name="Yamada A."/>
            <person name="Yan M."/>
            <person name="Wang P."/>
            <person name="Xu J."/>
            <person name="Bruns T."/>
            <person name="Baldrian P."/>
            <person name="Vilgalys R."/>
            <person name="Dunand C."/>
            <person name="Henrissat B."/>
            <person name="Grigoriev I.V."/>
            <person name="Hibbett D."/>
            <person name="Nagy L.G."/>
            <person name="Martin F.M."/>
        </authorList>
    </citation>
    <scope>NUCLEOTIDE SEQUENCE</scope>
    <source>
        <strain evidence="3">Prilba</strain>
    </source>
</reference>
<protein>
    <recommendedName>
        <fullName evidence="5">Secreted protein</fullName>
    </recommendedName>
</protein>